<dbReference type="Pfam" id="PF07593">
    <property type="entry name" value="UnbV_ASPIC"/>
    <property type="match status" value="1"/>
</dbReference>
<dbReference type="Proteomes" id="UP001597389">
    <property type="component" value="Unassembled WGS sequence"/>
</dbReference>
<evidence type="ECO:0000256" key="1">
    <source>
        <dbReference type="ARBA" id="ARBA00022729"/>
    </source>
</evidence>
<dbReference type="RefSeq" id="WP_377088026.1">
    <property type="nucleotide sequence ID" value="NZ_JBHSJL010000014.1"/>
</dbReference>
<accession>A0ABW4ZER1</accession>
<dbReference type="InterPro" id="IPR011519">
    <property type="entry name" value="UnbV_ASPIC"/>
</dbReference>
<dbReference type="InterPro" id="IPR013517">
    <property type="entry name" value="FG-GAP"/>
</dbReference>
<dbReference type="InterPro" id="IPR028994">
    <property type="entry name" value="Integrin_alpha_N"/>
</dbReference>
<feature type="chain" id="PRO_5046519358" evidence="2">
    <location>
        <begin position="22"/>
        <end position="952"/>
    </location>
</feature>
<proteinExistence type="predicted"/>
<protein>
    <submittedName>
        <fullName evidence="4">VCBS repeat-containing protein</fullName>
    </submittedName>
</protein>
<evidence type="ECO:0000313" key="4">
    <source>
        <dbReference type="EMBL" id="MFD2160498.1"/>
    </source>
</evidence>
<name>A0ABW4ZER1_9BACT</name>
<dbReference type="InterPro" id="IPR027039">
    <property type="entry name" value="Crtac1"/>
</dbReference>
<organism evidence="4 5">
    <name type="scientific">Rubritalea tangerina</name>
    <dbReference type="NCBI Taxonomy" id="430798"/>
    <lineage>
        <taxon>Bacteria</taxon>
        <taxon>Pseudomonadati</taxon>
        <taxon>Verrucomicrobiota</taxon>
        <taxon>Verrucomicrobiia</taxon>
        <taxon>Verrucomicrobiales</taxon>
        <taxon>Rubritaleaceae</taxon>
        <taxon>Rubritalea</taxon>
    </lineage>
</organism>
<dbReference type="PANTHER" id="PTHR16026">
    <property type="entry name" value="CARTILAGE ACIDIC PROTEIN 1"/>
    <property type="match status" value="1"/>
</dbReference>
<dbReference type="Gene3D" id="2.130.10.130">
    <property type="entry name" value="Integrin alpha, N-terminal"/>
    <property type="match status" value="3"/>
</dbReference>
<evidence type="ECO:0000256" key="2">
    <source>
        <dbReference type="SAM" id="SignalP"/>
    </source>
</evidence>
<dbReference type="SUPFAM" id="SSF69318">
    <property type="entry name" value="Integrin alpha N-terminal domain"/>
    <property type="match status" value="3"/>
</dbReference>
<gene>
    <name evidence="4" type="ORF">ACFSW8_16455</name>
</gene>
<feature type="signal peptide" evidence="2">
    <location>
        <begin position="1"/>
        <end position="21"/>
    </location>
</feature>
<keyword evidence="1 2" id="KW-0732">Signal</keyword>
<comment type="caution">
    <text evidence="4">The sequence shown here is derived from an EMBL/GenBank/DDBJ whole genome shotgun (WGS) entry which is preliminary data.</text>
</comment>
<evidence type="ECO:0000259" key="3">
    <source>
        <dbReference type="Pfam" id="PF07593"/>
    </source>
</evidence>
<dbReference type="PANTHER" id="PTHR16026:SF0">
    <property type="entry name" value="CARTILAGE ACIDIC PROTEIN 1"/>
    <property type="match status" value="1"/>
</dbReference>
<feature type="domain" description="ASPIC/UnbV" evidence="3">
    <location>
        <begin position="535"/>
        <end position="600"/>
    </location>
</feature>
<keyword evidence="5" id="KW-1185">Reference proteome</keyword>
<sequence length="952" mass="104435">MKSPLLILPALTLLSLSPLNAAPFAQLPSSKHGVEFTHTFDTNHPRADLYHSGFAVGAICLGDINGDNILDLYLVNGPKRNKLFLGKGQLEFAESHTPFTQSNQNWGTGAALVDIDNDGDLDLYQCNFAKPNQLFLNDGKGSFTELPDAAGLNVADASMTPYFADIDNDGDLDLFLLCNRYYNPKGRPETPPFVMQNGKPLITPEFEKFYEIIDRGDGSYNVDSYGRADYLFLNLGNNPQGIPSFKNISENAGVHLTGEGLSALWWDYDTDGDLDLYVANDFLKEDRLFRNDGPNPKGIPQFTNVIAETFPSISWSSMGSDFTDINHDGLPDLFSVDMAATTHFMSKVNMGSISPERRKVLETGNPRQSMRNHLFINSNASMFQEAAFIAGIASSNWSWSAKFGDLDNDGFQDLFVSNGMSRNFTHADISSKIGDLNTALIGNTLWALHKDQPPMLEKNLVFKNQNGLKFTPKNDWGLNLLGMSYASAMGDLDNDGDLDLVVSDLGKSIKIYQNNATSGNSLSVSLKGTTSNAMAIGTKLELVDSNGTTRTRWLNPWTGFQSQHDSKVHFGLGSAHPSSLRLTWPSGKTQSIKLQAKNRQHLTIAEEQTTPPIAQQPSKATFQTLTAPDFTHREKIFDDFAIQPLLPQKLSQLGPCLAAGDVDNDGDLDFFVGGGNEQAGALFLNQNNTYIKSPQNAFDGLAKYADDTAALWFDADSDGDLDLLVITGGNEYKADDILYYDHLYLNQLVDGKVTLTEAPDDAFPALIDSGSCVAAHDFDADGDLDLFIGSRAVPHDYPNPPKNRLLRNESTQNAVRFTEITPNLIKYAGLVTDAQWADLDGNGSAELCLATDWGPIKIFQFSQNQWSSHPASKALAKKSGWWRSIACVDVDNDGDLDIVAGNSSTNTKYKSPNPNYPALLYYGDMDGSGNKRIVEAKIQKSDHTPLPLRGRY</sequence>
<dbReference type="Pfam" id="PF13517">
    <property type="entry name" value="FG-GAP_3"/>
    <property type="match status" value="5"/>
</dbReference>
<dbReference type="EMBL" id="JBHUJB010000083">
    <property type="protein sequence ID" value="MFD2160498.1"/>
    <property type="molecule type" value="Genomic_DNA"/>
</dbReference>
<evidence type="ECO:0000313" key="5">
    <source>
        <dbReference type="Proteomes" id="UP001597389"/>
    </source>
</evidence>
<reference evidence="5" key="1">
    <citation type="journal article" date="2019" name="Int. J. Syst. Evol. Microbiol.">
        <title>The Global Catalogue of Microorganisms (GCM) 10K type strain sequencing project: providing services to taxonomists for standard genome sequencing and annotation.</title>
        <authorList>
            <consortium name="The Broad Institute Genomics Platform"/>
            <consortium name="The Broad Institute Genome Sequencing Center for Infectious Disease"/>
            <person name="Wu L."/>
            <person name="Ma J."/>
        </authorList>
    </citation>
    <scope>NUCLEOTIDE SEQUENCE [LARGE SCALE GENOMIC DNA]</scope>
    <source>
        <strain evidence="5">CCUG 57942</strain>
    </source>
</reference>